<evidence type="ECO:0000313" key="1">
    <source>
        <dbReference type="EMBL" id="CAG9576878.1"/>
    </source>
</evidence>
<reference evidence="1" key="1">
    <citation type="submission" date="2021-09" db="EMBL/GenBank/DDBJ databases">
        <authorList>
            <person name="Martin H S."/>
        </authorList>
    </citation>
    <scope>NUCLEOTIDE SEQUENCE</scope>
</reference>
<dbReference type="Proteomes" id="UP000789524">
    <property type="component" value="Unassembled WGS sequence"/>
</dbReference>
<dbReference type="AlphaFoldDB" id="A0A8J2QZ85"/>
<keyword evidence="2" id="KW-1185">Reference proteome</keyword>
<protein>
    <submittedName>
        <fullName evidence="1">(African queen) hypothetical protein</fullName>
    </submittedName>
</protein>
<proteinExistence type="predicted"/>
<accession>A0A8J2QZ85</accession>
<dbReference type="EMBL" id="CAKASE010000075">
    <property type="protein sequence ID" value="CAG9576878.1"/>
    <property type="molecule type" value="Genomic_DNA"/>
</dbReference>
<sequence>MYWSHRYIQAACTHVRRERFNNMLERLRSVQIMCDAGHTRHGLPEIEAAQVYSGLLARVDLSVDRSVCDRSKEPLIVVQLIIHLTKAMGQRVRTVRFIQTSPASRRRGVVGDAFTWARRQ</sequence>
<evidence type="ECO:0000313" key="2">
    <source>
        <dbReference type="Proteomes" id="UP000789524"/>
    </source>
</evidence>
<comment type="caution">
    <text evidence="1">The sequence shown here is derived from an EMBL/GenBank/DDBJ whole genome shotgun (WGS) entry which is preliminary data.</text>
</comment>
<organism evidence="1 2">
    <name type="scientific">Danaus chrysippus</name>
    <name type="common">African queen</name>
    <dbReference type="NCBI Taxonomy" id="151541"/>
    <lineage>
        <taxon>Eukaryota</taxon>
        <taxon>Metazoa</taxon>
        <taxon>Ecdysozoa</taxon>
        <taxon>Arthropoda</taxon>
        <taxon>Hexapoda</taxon>
        <taxon>Insecta</taxon>
        <taxon>Pterygota</taxon>
        <taxon>Neoptera</taxon>
        <taxon>Endopterygota</taxon>
        <taxon>Lepidoptera</taxon>
        <taxon>Glossata</taxon>
        <taxon>Ditrysia</taxon>
        <taxon>Papilionoidea</taxon>
        <taxon>Nymphalidae</taxon>
        <taxon>Danainae</taxon>
        <taxon>Danaini</taxon>
        <taxon>Danaina</taxon>
        <taxon>Danaus</taxon>
        <taxon>Anosia</taxon>
    </lineage>
</organism>
<name>A0A8J2QZ85_9NEOP</name>
<gene>
    <name evidence="1" type="ORF">DCHRY22_LOCUS12051</name>
</gene>